<dbReference type="Proteomes" id="UP000306102">
    <property type="component" value="Unassembled WGS sequence"/>
</dbReference>
<dbReference type="AlphaFoldDB" id="A0A4S4EPM1"/>
<comment type="caution">
    <text evidence="2">The sequence shown here is derived from an EMBL/GenBank/DDBJ whole genome shotgun (WGS) entry which is preliminary data.</text>
</comment>
<dbReference type="EMBL" id="SDRB02002892">
    <property type="protein sequence ID" value="THG18690.1"/>
    <property type="molecule type" value="Genomic_DNA"/>
</dbReference>
<proteinExistence type="predicted"/>
<keyword evidence="3" id="KW-1185">Reference proteome</keyword>
<name>A0A4S4EPM1_CAMSN</name>
<accession>A0A4S4EPM1</accession>
<feature type="region of interest" description="Disordered" evidence="1">
    <location>
        <begin position="133"/>
        <end position="170"/>
    </location>
</feature>
<organism evidence="2 3">
    <name type="scientific">Camellia sinensis var. sinensis</name>
    <name type="common">China tea</name>
    <dbReference type="NCBI Taxonomy" id="542762"/>
    <lineage>
        <taxon>Eukaryota</taxon>
        <taxon>Viridiplantae</taxon>
        <taxon>Streptophyta</taxon>
        <taxon>Embryophyta</taxon>
        <taxon>Tracheophyta</taxon>
        <taxon>Spermatophyta</taxon>
        <taxon>Magnoliopsida</taxon>
        <taxon>eudicotyledons</taxon>
        <taxon>Gunneridae</taxon>
        <taxon>Pentapetalae</taxon>
        <taxon>asterids</taxon>
        <taxon>Ericales</taxon>
        <taxon>Theaceae</taxon>
        <taxon>Camellia</taxon>
    </lineage>
</organism>
<reference evidence="2 3" key="1">
    <citation type="journal article" date="2018" name="Proc. Natl. Acad. Sci. U.S.A.">
        <title>Draft genome sequence of Camellia sinensis var. sinensis provides insights into the evolution of the tea genome and tea quality.</title>
        <authorList>
            <person name="Wei C."/>
            <person name="Yang H."/>
            <person name="Wang S."/>
            <person name="Zhao J."/>
            <person name="Liu C."/>
            <person name="Gao L."/>
            <person name="Xia E."/>
            <person name="Lu Y."/>
            <person name="Tai Y."/>
            <person name="She G."/>
            <person name="Sun J."/>
            <person name="Cao H."/>
            <person name="Tong W."/>
            <person name="Gao Q."/>
            <person name="Li Y."/>
            <person name="Deng W."/>
            <person name="Jiang X."/>
            <person name="Wang W."/>
            <person name="Chen Q."/>
            <person name="Zhang S."/>
            <person name="Li H."/>
            <person name="Wu J."/>
            <person name="Wang P."/>
            <person name="Li P."/>
            <person name="Shi C."/>
            <person name="Zheng F."/>
            <person name="Jian J."/>
            <person name="Huang B."/>
            <person name="Shan D."/>
            <person name="Shi M."/>
            <person name="Fang C."/>
            <person name="Yue Y."/>
            <person name="Li F."/>
            <person name="Li D."/>
            <person name="Wei S."/>
            <person name="Han B."/>
            <person name="Jiang C."/>
            <person name="Yin Y."/>
            <person name="Xia T."/>
            <person name="Zhang Z."/>
            <person name="Bennetzen J.L."/>
            <person name="Zhao S."/>
            <person name="Wan X."/>
        </authorList>
    </citation>
    <scope>NUCLEOTIDE SEQUENCE [LARGE SCALE GENOMIC DNA]</scope>
    <source>
        <strain evidence="3">cv. Shuchazao</strain>
        <tissue evidence="2">Leaf</tissue>
    </source>
</reference>
<dbReference type="PANTHER" id="PTHR35107">
    <property type="entry name" value="EXPRESSED PROTEIN"/>
    <property type="match status" value="1"/>
</dbReference>
<dbReference type="PANTHER" id="PTHR35107:SF2">
    <property type="entry name" value="EXPRESSED PROTEIN"/>
    <property type="match status" value="1"/>
</dbReference>
<gene>
    <name evidence="2" type="ORF">TEA_022499</name>
</gene>
<evidence type="ECO:0000313" key="2">
    <source>
        <dbReference type="EMBL" id="THG18690.1"/>
    </source>
</evidence>
<protein>
    <submittedName>
        <fullName evidence="2">Uncharacterized protein</fullName>
    </submittedName>
</protein>
<feature type="compositionally biased region" description="Acidic residues" evidence="1">
    <location>
        <begin position="146"/>
        <end position="161"/>
    </location>
</feature>
<evidence type="ECO:0000256" key="1">
    <source>
        <dbReference type="SAM" id="MobiDB-lite"/>
    </source>
</evidence>
<sequence>MLGVACGAITAGTAGTRYLIWSLFADPNSFEFRDSEDDFDGADDVNPKKMGYIAVPAADTPAAVKEVPNPTVRSLATPLRMFDGMDEEEVPKKKPEVIDGPVLKTCATELSIITGGGSGRGGPKLGEFCQKYAKPEDVGAAPEEKSSDDEEMSEDEYESSDEAMAGPVDP</sequence>
<feature type="compositionally biased region" description="Basic and acidic residues" evidence="1">
    <location>
        <begin position="133"/>
        <end position="145"/>
    </location>
</feature>
<evidence type="ECO:0000313" key="3">
    <source>
        <dbReference type="Proteomes" id="UP000306102"/>
    </source>
</evidence>